<dbReference type="Gene3D" id="3.50.30.50">
    <property type="entry name" value="Putative cyclase"/>
    <property type="match status" value="1"/>
</dbReference>
<proteinExistence type="predicted"/>
<dbReference type="SUPFAM" id="SSF102198">
    <property type="entry name" value="Putative cyclase"/>
    <property type="match status" value="1"/>
</dbReference>
<dbReference type="InterPro" id="IPR007325">
    <property type="entry name" value="KFase/CYL"/>
</dbReference>
<comment type="caution">
    <text evidence="1">The sequence shown here is derived from an EMBL/GenBank/DDBJ whole genome shotgun (WGS) entry which is preliminary data.</text>
</comment>
<reference evidence="1 2" key="1">
    <citation type="submission" date="2006-04" db="EMBL/GenBank/DDBJ databases">
        <authorList>
            <person name="Nierman W.C."/>
        </authorList>
    </citation>
    <scope>NUCLEOTIDE SEQUENCE [LARGE SCALE GENOMIC DNA]</scope>
    <source>
        <strain evidence="1 2">DW4/3-1</strain>
    </source>
</reference>
<accession>Q08TD7</accession>
<dbReference type="EMBL" id="AAMD01000148">
    <property type="protein sequence ID" value="EAU63754.1"/>
    <property type="molecule type" value="Genomic_DNA"/>
</dbReference>
<dbReference type="AlphaFoldDB" id="Q08TD7"/>
<protein>
    <submittedName>
        <fullName evidence="1">Putative cyclase</fullName>
    </submittedName>
</protein>
<name>Q08TD7_STIAD</name>
<sequence length="534" mass="58034">MCFRLSAVALLRGRARHQTLLVGLQQGCVIAKLPHDVGKVEHAPQHHVGRGERVAENEVTALQALLEHPGHGLEALAGTGDGVCGAICLGEEEGVLRDGADGLLRLGHREEDPLVIFTALVRAHRRGQPFLGVLVRQLHHDGGGLEEGEPVVLDGRQQAHRVHLQIGGLLVLALHHVHRRQFVGNAEFLEHPANSSGTGPLIEIELHSRLQRDPRPRRRKWPRRMPLGPLFVAILGRSCLARPAPMAPSARGQRPAKRGRTMKKLMTGSLLVLSTLGCMGRATHPTGTSQEGLVVSPGARWVDLTHPFDSKTLYWPSAPAGFVLETEHHTTAESGFYFLSNSFKMPEHTGTHLDAPLHFAEGHADAAQIPLERLAAPAVVIDLPVRDSQDRDAQLQPAHLDAFEKEHGRIEPGTLVLVRTGWSQYWHDRKQYFGDDTPGDASRLHFPGISPEAARVLVERKVASVGIDTASLDHGPSKDFITHQILLKADIPGFENVAALDQLPPRGAFVLALPMKIGGGTGGPLRIIAVLPPK</sequence>
<evidence type="ECO:0000313" key="1">
    <source>
        <dbReference type="EMBL" id="EAU63754.1"/>
    </source>
</evidence>
<dbReference type="Proteomes" id="UP000032702">
    <property type="component" value="Unassembled WGS sequence"/>
</dbReference>
<dbReference type="GO" id="GO:0004061">
    <property type="term" value="F:arylformamidase activity"/>
    <property type="evidence" value="ECO:0007669"/>
    <property type="project" value="InterPro"/>
</dbReference>
<dbReference type="PANTHER" id="PTHR31118:SF12">
    <property type="entry name" value="CYCLASE-LIKE PROTEIN 2"/>
    <property type="match status" value="1"/>
</dbReference>
<dbReference type="PANTHER" id="PTHR31118">
    <property type="entry name" value="CYCLASE-LIKE PROTEIN 2"/>
    <property type="match status" value="1"/>
</dbReference>
<gene>
    <name evidence="1" type="ORF">STIAU_0852</name>
</gene>
<dbReference type="Pfam" id="PF04199">
    <property type="entry name" value="Cyclase"/>
    <property type="match status" value="1"/>
</dbReference>
<dbReference type="InterPro" id="IPR037175">
    <property type="entry name" value="KFase_sf"/>
</dbReference>
<evidence type="ECO:0000313" key="2">
    <source>
        <dbReference type="Proteomes" id="UP000032702"/>
    </source>
</evidence>
<organism evidence="1 2">
    <name type="scientific">Stigmatella aurantiaca (strain DW4/3-1)</name>
    <dbReference type="NCBI Taxonomy" id="378806"/>
    <lineage>
        <taxon>Bacteria</taxon>
        <taxon>Pseudomonadati</taxon>
        <taxon>Myxococcota</taxon>
        <taxon>Myxococcia</taxon>
        <taxon>Myxococcales</taxon>
        <taxon>Cystobacterineae</taxon>
        <taxon>Archangiaceae</taxon>
        <taxon>Stigmatella</taxon>
    </lineage>
</organism>
<dbReference type="PATRIC" id="fig|378806.16.peg.2627"/>
<dbReference type="GO" id="GO:0019441">
    <property type="term" value="P:L-tryptophan catabolic process to kynurenine"/>
    <property type="evidence" value="ECO:0007669"/>
    <property type="project" value="InterPro"/>
</dbReference>